<evidence type="ECO:0000256" key="2">
    <source>
        <dbReference type="SAM" id="Coils"/>
    </source>
</evidence>
<proteinExistence type="predicted"/>
<feature type="domain" description="Cilia- and flagella-associated protein 58 central coiled coil" evidence="3">
    <location>
        <begin position="372"/>
        <end position="668"/>
    </location>
</feature>
<feature type="coiled-coil region" evidence="2">
    <location>
        <begin position="679"/>
        <end position="706"/>
    </location>
</feature>
<evidence type="ECO:0000259" key="3">
    <source>
        <dbReference type="Pfam" id="PF21771"/>
    </source>
</evidence>
<protein>
    <recommendedName>
        <fullName evidence="3">Cilia- and flagella-associated protein 58 central coiled coil domain-containing protein</fullName>
    </recommendedName>
</protein>
<feature type="coiled-coil region" evidence="2">
    <location>
        <begin position="109"/>
        <end position="136"/>
    </location>
</feature>
<dbReference type="PANTHER" id="PTHR32083">
    <property type="entry name" value="CILIA AND FLAGELLA-ASSOCIATED PROTEIN 58-RELATED"/>
    <property type="match status" value="1"/>
</dbReference>
<name>A0AB34IP63_PRYPA</name>
<dbReference type="InterPro" id="IPR049270">
    <property type="entry name" value="CFAP58_CC"/>
</dbReference>
<comment type="caution">
    <text evidence="4">The sequence shown here is derived from an EMBL/GenBank/DDBJ whole genome shotgun (WGS) entry which is preliminary data.</text>
</comment>
<accession>A0AB34IP63</accession>
<evidence type="ECO:0000313" key="4">
    <source>
        <dbReference type="EMBL" id="KAL1504201.1"/>
    </source>
</evidence>
<organism evidence="4 5">
    <name type="scientific">Prymnesium parvum</name>
    <name type="common">Toxic golden alga</name>
    <dbReference type="NCBI Taxonomy" id="97485"/>
    <lineage>
        <taxon>Eukaryota</taxon>
        <taxon>Haptista</taxon>
        <taxon>Haptophyta</taxon>
        <taxon>Prymnesiophyceae</taxon>
        <taxon>Prymnesiales</taxon>
        <taxon>Prymnesiaceae</taxon>
        <taxon>Prymnesium</taxon>
    </lineage>
</organism>
<dbReference type="AlphaFoldDB" id="A0AB34IP63"/>
<dbReference type="EMBL" id="JBGBPQ010000020">
    <property type="protein sequence ID" value="KAL1504201.1"/>
    <property type="molecule type" value="Genomic_DNA"/>
</dbReference>
<reference evidence="4 5" key="1">
    <citation type="journal article" date="2024" name="Science">
        <title>Giant polyketide synthase enzymes in the biosynthesis of giant marine polyether toxins.</title>
        <authorList>
            <person name="Fallon T.R."/>
            <person name="Shende V.V."/>
            <person name="Wierzbicki I.H."/>
            <person name="Pendleton A.L."/>
            <person name="Watervoot N.F."/>
            <person name="Auber R.P."/>
            <person name="Gonzalez D.J."/>
            <person name="Wisecaver J.H."/>
            <person name="Moore B.S."/>
        </authorList>
    </citation>
    <scope>NUCLEOTIDE SEQUENCE [LARGE SCALE GENOMIC DNA]</scope>
    <source>
        <strain evidence="4 5">12B1</strain>
    </source>
</reference>
<feature type="coiled-coil region" evidence="2">
    <location>
        <begin position="312"/>
        <end position="430"/>
    </location>
</feature>
<evidence type="ECO:0000313" key="5">
    <source>
        <dbReference type="Proteomes" id="UP001515480"/>
    </source>
</evidence>
<dbReference type="PANTHER" id="PTHR32083:SF0">
    <property type="entry name" value="CILIA AND FLAGELLA-ASSOCIATED PROTEIN 58"/>
    <property type="match status" value="1"/>
</dbReference>
<sequence>MEGDSTKKDEVPGFEAGAFESLESDFQEVLQELVGDKSLERFRVEYDKLHRALKKSHESEKRLIKKCRELNQEIVANAAKVQTALKLSQEDQNTISSLKREIEKAWKMVDAAHDKETRAKETIQQLKHEIQNLSRLVEQGAGLSIGQENTVNELIKVKTELAKERDAQASLIQGLKAEVAHFMGKINGLDKDIALANDEIMNLKEVISLKKAEAEKEGAKKEQLEKGLKLLRQTLESRQNQLREKAAAMAKMTDNITKQELALREERGRTDKSGKETDFIGLKITKLEHELDDSMHTAQAMNTELKQKGIELKLRKEEMKRATSEAQRLKKMVAVYQKKLAQTVSLKEVDEEQREELRENVRKLDITLEQARSDHEAEKRTLDKLLRERDILNKQLLLSAATNQKQSDQVKVHENTRRNLEQEIAGYKAEGHKQRKMIFLLEKDGQKYGAEAADASTKWSQALEEIKVRELSIIQLQKRISEGDAKLKQQQSLYESVRSDRNLYSKNLIESQEEIAEMKRKFRIMNHQIEQLKEEIHAKDQALVKEHFERMKKEKEKENLRDQLAKIKAVQRKNEDFLAEFKADTAKLNMVINKADQERQRQRKETEIVVNERDILGTQLIRRNEELSLLYEKIRIQHSTLHKGERQYNARVREIKLLKRSIRELTTELSRIKGSVSNMETLRNEVYQLQRELLQERTKVRALSEELENPMNVHRWRKLEGSDPATYELVQKIHMLQKRLIEKSEEVVDKDLLIQHKEKLYIELKNILARQPGPEVAEQLAVYQQSLQERNKQMDLMNAELTLSQTQVNEYKYEIGRITKELREVKKKFFEQKRREQHAATTRRMERSTPAEVLVQEARASMNRFTGGGFNLNMTAG</sequence>
<evidence type="ECO:0000256" key="1">
    <source>
        <dbReference type="ARBA" id="ARBA00023054"/>
    </source>
</evidence>
<dbReference type="Pfam" id="PF21771">
    <property type="entry name" value="CFAP58_CC"/>
    <property type="match status" value="1"/>
</dbReference>
<keyword evidence="5" id="KW-1185">Reference proteome</keyword>
<feature type="coiled-coil region" evidence="2">
    <location>
        <begin position="186"/>
        <end position="241"/>
    </location>
</feature>
<keyword evidence="1 2" id="KW-0175">Coiled coil</keyword>
<feature type="coiled-coil region" evidence="2">
    <location>
        <begin position="501"/>
        <end position="580"/>
    </location>
</feature>
<dbReference type="GO" id="GO:0005856">
    <property type="term" value="C:cytoskeleton"/>
    <property type="evidence" value="ECO:0007669"/>
    <property type="project" value="TreeGrafter"/>
</dbReference>
<dbReference type="Proteomes" id="UP001515480">
    <property type="component" value="Unassembled WGS sequence"/>
</dbReference>
<gene>
    <name evidence="4" type="ORF">AB1Y20_010610</name>
</gene>